<evidence type="ECO:0000313" key="7">
    <source>
        <dbReference type="EMBL" id="ORX40345.1"/>
    </source>
</evidence>
<evidence type="ECO:0000256" key="2">
    <source>
        <dbReference type="ARBA" id="ARBA00022692"/>
    </source>
</evidence>
<dbReference type="GO" id="GO:0001518">
    <property type="term" value="C:voltage-gated sodium channel complex"/>
    <property type="evidence" value="ECO:0007669"/>
    <property type="project" value="TreeGrafter"/>
</dbReference>
<keyword evidence="4 5" id="KW-0472">Membrane</keyword>
<evidence type="ECO:0000256" key="1">
    <source>
        <dbReference type="ARBA" id="ARBA00004141"/>
    </source>
</evidence>
<proteinExistence type="predicted"/>
<evidence type="ECO:0000259" key="6">
    <source>
        <dbReference type="Pfam" id="PF00520"/>
    </source>
</evidence>
<dbReference type="Gene3D" id="1.10.287.70">
    <property type="match status" value="1"/>
</dbReference>
<keyword evidence="3 5" id="KW-1133">Transmembrane helix</keyword>
<feature type="domain" description="Ion transport" evidence="6">
    <location>
        <begin position="39"/>
        <end position="169"/>
    </location>
</feature>
<dbReference type="PANTHER" id="PTHR10037:SF62">
    <property type="entry name" value="SODIUM CHANNEL PROTEIN 60E"/>
    <property type="match status" value="1"/>
</dbReference>
<organism evidence="7 8">
    <name type="scientific">Piromyces finnis</name>
    <dbReference type="NCBI Taxonomy" id="1754191"/>
    <lineage>
        <taxon>Eukaryota</taxon>
        <taxon>Fungi</taxon>
        <taxon>Fungi incertae sedis</taxon>
        <taxon>Chytridiomycota</taxon>
        <taxon>Chytridiomycota incertae sedis</taxon>
        <taxon>Neocallimastigomycetes</taxon>
        <taxon>Neocallimastigales</taxon>
        <taxon>Neocallimastigaceae</taxon>
        <taxon>Piromyces</taxon>
    </lineage>
</organism>
<protein>
    <recommendedName>
        <fullName evidence="6">Ion transport domain-containing protein</fullName>
    </recommendedName>
</protein>
<evidence type="ECO:0000256" key="5">
    <source>
        <dbReference type="SAM" id="Phobius"/>
    </source>
</evidence>
<dbReference type="PANTHER" id="PTHR10037">
    <property type="entry name" value="VOLTAGE-GATED CATION CHANNEL CALCIUM AND SODIUM"/>
    <property type="match status" value="1"/>
</dbReference>
<evidence type="ECO:0000313" key="8">
    <source>
        <dbReference type="Proteomes" id="UP000193719"/>
    </source>
</evidence>
<dbReference type="InterPro" id="IPR005821">
    <property type="entry name" value="Ion_trans_dom"/>
</dbReference>
<dbReference type="Proteomes" id="UP000193719">
    <property type="component" value="Unassembled WGS sequence"/>
</dbReference>
<reference evidence="7 8" key="2">
    <citation type="submission" date="2016-08" db="EMBL/GenBank/DDBJ databases">
        <title>Pervasive Adenine N6-methylation of Active Genes in Fungi.</title>
        <authorList>
            <consortium name="DOE Joint Genome Institute"/>
            <person name="Mondo S.J."/>
            <person name="Dannebaum R.O."/>
            <person name="Kuo R.C."/>
            <person name="Labutti K."/>
            <person name="Haridas S."/>
            <person name="Kuo A."/>
            <person name="Salamov A."/>
            <person name="Ahrendt S.R."/>
            <person name="Lipzen A."/>
            <person name="Sullivan W."/>
            <person name="Andreopoulos W.B."/>
            <person name="Clum A."/>
            <person name="Lindquist E."/>
            <person name="Daum C."/>
            <person name="Ramamoorthy G.K."/>
            <person name="Gryganskyi A."/>
            <person name="Culley D."/>
            <person name="Magnuson J.K."/>
            <person name="James T.Y."/>
            <person name="O'Malley M.A."/>
            <person name="Stajich J.E."/>
            <person name="Spatafora J.W."/>
            <person name="Visel A."/>
            <person name="Grigoriev I.V."/>
        </authorList>
    </citation>
    <scope>NUCLEOTIDE SEQUENCE [LARGE SCALE GENOMIC DNA]</scope>
    <source>
        <strain evidence="8">finn</strain>
    </source>
</reference>
<reference evidence="7 8" key="1">
    <citation type="submission" date="2016-08" db="EMBL/GenBank/DDBJ databases">
        <title>Genomes of anaerobic fungi encode conserved fungal cellulosomes for biomass hydrolysis.</title>
        <authorList>
            <consortium name="DOE Joint Genome Institute"/>
            <person name="Haitjema C.H."/>
            <person name="Gilmore S.P."/>
            <person name="Henske J.K."/>
            <person name="Solomon K.V."/>
            <person name="De Groot R."/>
            <person name="Kuo A."/>
            <person name="Mondo S.J."/>
            <person name="Salamov A.A."/>
            <person name="Labutti K."/>
            <person name="Zhao Z."/>
            <person name="Chiniquy J."/>
            <person name="Barry K."/>
            <person name="Brewer H.M."/>
            <person name="Purvine S.O."/>
            <person name="Wright A.T."/>
            <person name="Boxma B."/>
            <person name="Van Alen T."/>
            <person name="Hackstein J.H."/>
            <person name="Baker S.E."/>
            <person name="Grigoriev I.V."/>
            <person name="O'Malley M.A."/>
        </authorList>
    </citation>
    <scope>NUCLEOTIDE SEQUENCE [LARGE SCALE GENOMIC DNA]</scope>
    <source>
        <strain evidence="8">finn</strain>
    </source>
</reference>
<dbReference type="GO" id="GO:0005248">
    <property type="term" value="F:voltage-gated sodium channel activity"/>
    <property type="evidence" value="ECO:0007669"/>
    <property type="project" value="TreeGrafter"/>
</dbReference>
<accession>A0A1Y1UT11</accession>
<dbReference type="Pfam" id="PF00520">
    <property type="entry name" value="Ion_trans"/>
    <property type="match status" value="1"/>
</dbReference>
<keyword evidence="8" id="KW-1185">Reference proteome</keyword>
<dbReference type="STRING" id="1754191.A0A1Y1UT11"/>
<dbReference type="EMBL" id="MCFH01000100">
    <property type="protein sequence ID" value="ORX40345.1"/>
    <property type="molecule type" value="Genomic_DNA"/>
</dbReference>
<evidence type="ECO:0000256" key="3">
    <source>
        <dbReference type="ARBA" id="ARBA00022989"/>
    </source>
</evidence>
<keyword evidence="2 5" id="KW-0812">Transmembrane</keyword>
<name>A0A1Y1UT11_9FUNG</name>
<dbReference type="SUPFAM" id="SSF81324">
    <property type="entry name" value="Voltage-gated potassium channels"/>
    <property type="match status" value="1"/>
</dbReference>
<feature type="transmembrane region" description="Helical" evidence="5">
    <location>
        <begin position="41"/>
        <end position="61"/>
    </location>
</feature>
<feature type="transmembrane region" description="Helical" evidence="5">
    <location>
        <begin position="91"/>
        <end position="110"/>
    </location>
</feature>
<comment type="caution">
    <text evidence="7">The sequence shown here is derived from an EMBL/GenBank/DDBJ whole genome shotgun (WGS) entry which is preliminary data.</text>
</comment>
<sequence>MIKRLFILSATWTDTRAIRSNSITSNSNSGRVFITELNTILSIIIQFIITSNNGLFVFRILRSLRVLRISRYSKQSQFLFIVIKDSFLKQLCLFIIWIIFVIIFATFGFQLFSGKMNFENKIPDENFDNIFNSILLIVQLFTSDSWANTEISCVRVKGISYVIILIVFSKYNL</sequence>
<evidence type="ECO:0000256" key="4">
    <source>
        <dbReference type="ARBA" id="ARBA00023136"/>
    </source>
</evidence>
<dbReference type="InterPro" id="IPR043203">
    <property type="entry name" value="VGCC_Ca_Na"/>
</dbReference>
<comment type="subcellular location">
    <subcellularLocation>
        <location evidence="1">Membrane</location>
        <topology evidence="1">Multi-pass membrane protein</topology>
    </subcellularLocation>
</comment>
<dbReference type="AlphaFoldDB" id="A0A1Y1UT11"/>
<gene>
    <name evidence="7" type="ORF">BCR36DRAFT_440453</name>
</gene>